<dbReference type="EMBL" id="SPHZ02000008">
    <property type="protein sequence ID" value="KAF0903774.1"/>
    <property type="molecule type" value="Genomic_DNA"/>
</dbReference>
<keyword evidence="1" id="KW-0472">Membrane</keyword>
<dbReference type="OrthoDB" id="696155at2759"/>
<name>A0A6G1CV53_9ORYZ</name>
<evidence type="ECO:0000256" key="1">
    <source>
        <dbReference type="SAM" id="Phobius"/>
    </source>
</evidence>
<accession>A0A6G1CV53</accession>
<keyword evidence="3" id="KW-1185">Reference proteome</keyword>
<evidence type="ECO:0000313" key="2">
    <source>
        <dbReference type="EMBL" id="KAF0903774.1"/>
    </source>
</evidence>
<evidence type="ECO:0000313" key="3">
    <source>
        <dbReference type="Proteomes" id="UP000479710"/>
    </source>
</evidence>
<feature type="transmembrane region" description="Helical" evidence="1">
    <location>
        <begin position="39"/>
        <end position="60"/>
    </location>
</feature>
<comment type="caution">
    <text evidence="2">The sequence shown here is derived from an EMBL/GenBank/DDBJ whole genome shotgun (WGS) entry which is preliminary data.</text>
</comment>
<dbReference type="Proteomes" id="UP000479710">
    <property type="component" value="Unassembled WGS sequence"/>
</dbReference>
<organism evidence="2 3">
    <name type="scientific">Oryza meyeriana var. granulata</name>
    <dbReference type="NCBI Taxonomy" id="110450"/>
    <lineage>
        <taxon>Eukaryota</taxon>
        <taxon>Viridiplantae</taxon>
        <taxon>Streptophyta</taxon>
        <taxon>Embryophyta</taxon>
        <taxon>Tracheophyta</taxon>
        <taxon>Spermatophyta</taxon>
        <taxon>Magnoliopsida</taxon>
        <taxon>Liliopsida</taxon>
        <taxon>Poales</taxon>
        <taxon>Poaceae</taxon>
        <taxon>BOP clade</taxon>
        <taxon>Oryzoideae</taxon>
        <taxon>Oryzeae</taxon>
        <taxon>Oryzinae</taxon>
        <taxon>Oryza</taxon>
        <taxon>Oryza meyeriana</taxon>
    </lineage>
</organism>
<protein>
    <submittedName>
        <fullName evidence="2">Uncharacterized protein</fullName>
    </submittedName>
</protein>
<feature type="transmembrane region" description="Helical" evidence="1">
    <location>
        <begin position="6"/>
        <end position="27"/>
    </location>
</feature>
<reference evidence="2 3" key="1">
    <citation type="submission" date="2019-11" db="EMBL/GenBank/DDBJ databases">
        <title>Whole genome sequence of Oryza granulata.</title>
        <authorList>
            <person name="Li W."/>
        </authorList>
    </citation>
    <scope>NUCLEOTIDE SEQUENCE [LARGE SCALE GENOMIC DNA]</scope>
    <source>
        <strain evidence="3">cv. Menghai</strain>
        <tissue evidence="2">Leaf</tissue>
    </source>
</reference>
<proteinExistence type="predicted"/>
<dbReference type="AlphaFoldDB" id="A0A6G1CV53"/>
<feature type="transmembrane region" description="Helical" evidence="1">
    <location>
        <begin position="90"/>
        <end position="116"/>
    </location>
</feature>
<gene>
    <name evidence="2" type="ORF">E2562_029882</name>
</gene>
<feature type="transmembrane region" description="Helical" evidence="1">
    <location>
        <begin position="167"/>
        <end position="188"/>
    </location>
</feature>
<keyword evidence="1" id="KW-0812">Transmembrane</keyword>
<feature type="transmembrane region" description="Helical" evidence="1">
    <location>
        <begin position="128"/>
        <end position="147"/>
    </location>
</feature>
<keyword evidence="1" id="KW-1133">Transmembrane helix</keyword>
<sequence>MAAILRNTIVVAMGAGALGVPDALRLLLDFAGRSPLVDILIAVFVIAAFTAPALGTMLLARFFRKTRAETGAGGGATGAAVADPFAKMTLAVSLAVAVLVSASLLVLPLFHAAGAAPAALATGRSIKATLLVSLATICLLLLVPRVADGILDPPAQRLLAFALKNPLANVSVGVATATVVGTTLLALFRIRTKL</sequence>